<dbReference type="InterPro" id="IPR013096">
    <property type="entry name" value="Cupin_2"/>
</dbReference>
<dbReference type="InterPro" id="IPR014710">
    <property type="entry name" value="RmlC-like_jellyroll"/>
</dbReference>
<feature type="domain" description="Cupin type-2" evidence="1">
    <location>
        <begin position="40"/>
        <end position="99"/>
    </location>
</feature>
<evidence type="ECO:0000313" key="3">
    <source>
        <dbReference type="Proteomes" id="UP000664034"/>
    </source>
</evidence>
<protein>
    <submittedName>
        <fullName evidence="2">Cupin domain-containing protein</fullName>
    </submittedName>
</protein>
<dbReference type="InterPro" id="IPR011051">
    <property type="entry name" value="RmlC_Cupin_sf"/>
</dbReference>
<reference evidence="2" key="1">
    <citation type="submission" date="2021-03" db="EMBL/GenBank/DDBJ databases">
        <title>Fibrella sp. HMF5335 genome sequencing and assembly.</title>
        <authorList>
            <person name="Kang H."/>
            <person name="Kim H."/>
            <person name="Bae S."/>
            <person name="Joh K."/>
        </authorList>
    </citation>
    <scope>NUCLEOTIDE SEQUENCE</scope>
    <source>
        <strain evidence="2">HMF5335</strain>
    </source>
</reference>
<dbReference type="PIRSF" id="PIRSF029883">
    <property type="entry name" value="KdgF"/>
    <property type="match status" value="1"/>
</dbReference>
<dbReference type="Pfam" id="PF07883">
    <property type="entry name" value="Cupin_2"/>
    <property type="match status" value="1"/>
</dbReference>
<evidence type="ECO:0000259" key="1">
    <source>
        <dbReference type="Pfam" id="PF07883"/>
    </source>
</evidence>
<comment type="caution">
    <text evidence="2">The sequence shown here is derived from an EMBL/GenBank/DDBJ whole genome shotgun (WGS) entry which is preliminary data.</text>
</comment>
<dbReference type="Gene3D" id="2.60.120.10">
    <property type="entry name" value="Jelly Rolls"/>
    <property type="match status" value="1"/>
</dbReference>
<dbReference type="InterPro" id="IPR025499">
    <property type="entry name" value="KdgF"/>
</dbReference>
<dbReference type="PANTHER" id="PTHR40112">
    <property type="entry name" value="H2HPP ISOMERASE"/>
    <property type="match status" value="1"/>
</dbReference>
<dbReference type="InterPro" id="IPR052535">
    <property type="entry name" value="Bacilysin_H2HPP_isomerase"/>
</dbReference>
<dbReference type="RefSeq" id="WP_207365854.1">
    <property type="nucleotide sequence ID" value="NZ_JAFMYV010000009.1"/>
</dbReference>
<sequence length="114" mass="12482">MNHPAFENRFATADDLPWESVGQGVKRKIMAYDASLMMVLVAFETGGIGTAHRHEHTQASYVESGTFAITIDGEERLLRAGDVYFIPANIVHGAVCHEAGTLVDVFTPMRGDFV</sequence>
<dbReference type="AlphaFoldDB" id="A0A939GG08"/>
<gene>
    <name evidence="2" type="ORF">J2I47_17315</name>
</gene>
<accession>A0A939GG08</accession>
<keyword evidence="3" id="KW-1185">Reference proteome</keyword>
<name>A0A939GG08_9BACT</name>
<dbReference type="SUPFAM" id="SSF51182">
    <property type="entry name" value="RmlC-like cupins"/>
    <property type="match status" value="1"/>
</dbReference>
<organism evidence="2 3">
    <name type="scientific">Fibrella rubiginis</name>
    <dbReference type="NCBI Taxonomy" id="2817060"/>
    <lineage>
        <taxon>Bacteria</taxon>
        <taxon>Pseudomonadati</taxon>
        <taxon>Bacteroidota</taxon>
        <taxon>Cytophagia</taxon>
        <taxon>Cytophagales</taxon>
        <taxon>Spirosomataceae</taxon>
        <taxon>Fibrella</taxon>
    </lineage>
</organism>
<dbReference type="PANTHER" id="PTHR40112:SF1">
    <property type="entry name" value="H2HPP ISOMERASE"/>
    <property type="match status" value="1"/>
</dbReference>
<dbReference type="CDD" id="cd02238">
    <property type="entry name" value="cupin_KdgF"/>
    <property type="match status" value="1"/>
</dbReference>
<proteinExistence type="predicted"/>
<dbReference type="EMBL" id="JAFMYV010000009">
    <property type="protein sequence ID" value="MBO0938314.1"/>
    <property type="molecule type" value="Genomic_DNA"/>
</dbReference>
<evidence type="ECO:0000313" key="2">
    <source>
        <dbReference type="EMBL" id="MBO0938314.1"/>
    </source>
</evidence>
<dbReference type="Proteomes" id="UP000664034">
    <property type="component" value="Unassembled WGS sequence"/>
</dbReference>